<protein>
    <submittedName>
        <fullName evidence="2">Uncharacterized protein</fullName>
    </submittedName>
</protein>
<reference evidence="2 3" key="1">
    <citation type="journal article" date="2019" name="Genome Biol. Evol.">
        <title>Day and night: Metabolic profiles and evolutionary relationships of six axenic non-marine cyanobacteria.</title>
        <authorList>
            <person name="Will S.E."/>
            <person name="Henke P."/>
            <person name="Boedeker C."/>
            <person name="Huang S."/>
            <person name="Brinkmann H."/>
            <person name="Rohde M."/>
            <person name="Jarek M."/>
            <person name="Friedl T."/>
            <person name="Seufert S."/>
            <person name="Schumacher M."/>
            <person name="Overmann J."/>
            <person name="Neumann-Schaal M."/>
            <person name="Petersen J."/>
        </authorList>
    </citation>
    <scope>NUCLEOTIDE SEQUENCE [LARGE SCALE GENOMIC DNA]</scope>
    <source>
        <strain evidence="2 3">SAG 39.79</strain>
    </source>
</reference>
<comment type="caution">
    <text evidence="2">The sequence shown here is derived from an EMBL/GenBank/DDBJ whole genome shotgun (WGS) entry which is preliminary data.</text>
</comment>
<name>A0AB37U8N0_9CYAN</name>
<dbReference type="RefSeq" id="WP_127025161.1">
    <property type="nucleotide sequence ID" value="NZ_RSCK01000146.1"/>
</dbReference>
<sequence length="315" mass="37245">MIIKDAVTGKIKKVDVDDMAEVTPTYRTIEWANREIEAGDKHYLAVARWIWEESQEWGLSLSATIKQLVEQGLKINYKTAHRWINEIPEYKQLQQEKKANPSSDALRMRKNYQPKNSQNEKPSPVIPEWSEEKEEELRKYRELKERLRLNEEKFRKRLEEEREEDERKYQEALASEKLNEYNSYSAYLFTPKSSWDGDDEQLEQIVVPSKLFDDYKKLAIDDASNESDSVLMLVFNLAKKKYLSTNKESKTRSNAERFFQEAILPTFSIDTKFLDAVLRTDDDNLKAMLREGVDYEMLGYKFTQLGKKIKKLRVK</sequence>
<dbReference type="Proteomes" id="UP000282574">
    <property type="component" value="Unassembled WGS sequence"/>
</dbReference>
<dbReference type="AlphaFoldDB" id="A0AB37U8N0"/>
<evidence type="ECO:0000313" key="3">
    <source>
        <dbReference type="Proteomes" id="UP000282574"/>
    </source>
</evidence>
<evidence type="ECO:0000256" key="1">
    <source>
        <dbReference type="SAM" id="MobiDB-lite"/>
    </source>
</evidence>
<gene>
    <name evidence="2" type="ORF">DSM107010_67880</name>
</gene>
<organism evidence="2 3">
    <name type="scientific">Chroococcidiopsis cubana SAG 39.79</name>
    <dbReference type="NCBI Taxonomy" id="388085"/>
    <lineage>
        <taxon>Bacteria</taxon>
        <taxon>Bacillati</taxon>
        <taxon>Cyanobacteriota</taxon>
        <taxon>Cyanophyceae</taxon>
        <taxon>Chroococcidiopsidales</taxon>
        <taxon>Chroococcidiopsidaceae</taxon>
        <taxon>Chroococcidiopsis</taxon>
    </lineage>
</organism>
<feature type="region of interest" description="Disordered" evidence="1">
    <location>
        <begin position="110"/>
        <end position="131"/>
    </location>
</feature>
<proteinExistence type="predicted"/>
<keyword evidence="3" id="KW-1185">Reference proteome</keyword>
<evidence type="ECO:0000313" key="2">
    <source>
        <dbReference type="EMBL" id="RUT00480.1"/>
    </source>
</evidence>
<dbReference type="EMBL" id="RSCK01000146">
    <property type="protein sequence ID" value="RUT00480.1"/>
    <property type="molecule type" value="Genomic_DNA"/>
</dbReference>
<accession>A0AB37U8N0</accession>